<dbReference type="GO" id="GO:0005886">
    <property type="term" value="C:plasma membrane"/>
    <property type="evidence" value="ECO:0007669"/>
    <property type="project" value="UniProtKB-SubCell"/>
</dbReference>
<comment type="similarity">
    <text evidence="2">Belongs to the major facilitator superfamily. EmrB family.</text>
</comment>
<evidence type="ECO:0000256" key="3">
    <source>
        <dbReference type="ARBA" id="ARBA00022448"/>
    </source>
</evidence>
<evidence type="ECO:0000256" key="9">
    <source>
        <dbReference type="SAM" id="Phobius"/>
    </source>
</evidence>
<evidence type="ECO:0000313" key="12">
    <source>
        <dbReference type="Proteomes" id="UP000319859"/>
    </source>
</evidence>
<dbReference type="PANTHER" id="PTHR42718">
    <property type="entry name" value="MAJOR FACILITATOR SUPERFAMILY MULTIDRUG TRANSPORTER MFSC"/>
    <property type="match status" value="1"/>
</dbReference>
<dbReference type="Pfam" id="PF07690">
    <property type="entry name" value="MFS_1"/>
    <property type="match status" value="1"/>
</dbReference>
<reference evidence="11 12" key="1">
    <citation type="submission" date="2019-06" db="EMBL/GenBank/DDBJ databases">
        <title>Genomic Encyclopedia of Type Strains, Phase IV (KMG-V): Genome sequencing to study the core and pangenomes of soil and plant-associated prokaryotes.</title>
        <authorList>
            <person name="Whitman W."/>
        </authorList>
    </citation>
    <scope>NUCLEOTIDE SEQUENCE [LARGE SCALE GENOMIC DNA]</scope>
    <source>
        <strain evidence="11 12">BR 11880</strain>
    </source>
</reference>
<organism evidence="11 12">
    <name type="scientific">Nitrospirillum amazonense</name>
    <dbReference type="NCBI Taxonomy" id="28077"/>
    <lineage>
        <taxon>Bacteria</taxon>
        <taxon>Pseudomonadati</taxon>
        <taxon>Pseudomonadota</taxon>
        <taxon>Alphaproteobacteria</taxon>
        <taxon>Rhodospirillales</taxon>
        <taxon>Azospirillaceae</taxon>
        <taxon>Nitrospirillum</taxon>
    </lineage>
</organism>
<evidence type="ECO:0000256" key="7">
    <source>
        <dbReference type="ARBA" id="ARBA00023136"/>
    </source>
</evidence>
<evidence type="ECO:0000256" key="5">
    <source>
        <dbReference type="ARBA" id="ARBA00022692"/>
    </source>
</evidence>
<comment type="caution">
    <text evidence="11">The sequence shown here is derived from an EMBL/GenBank/DDBJ whole genome shotgun (WGS) entry which is preliminary data.</text>
</comment>
<feature type="transmembrane region" description="Helical" evidence="9">
    <location>
        <begin position="174"/>
        <end position="193"/>
    </location>
</feature>
<gene>
    <name evidence="11" type="ORF">FBZ89_101395</name>
</gene>
<keyword evidence="4" id="KW-1003">Cell membrane</keyword>
<evidence type="ECO:0000256" key="8">
    <source>
        <dbReference type="SAM" id="MobiDB-lite"/>
    </source>
</evidence>
<feature type="transmembrane region" description="Helical" evidence="9">
    <location>
        <begin position="118"/>
        <end position="136"/>
    </location>
</feature>
<dbReference type="RefSeq" id="WP_246171988.1">
    <property type="nucleotide sequence ID" value="NZ_VITN01000001.1"/>
</dbReference>
<feature type="transmembrane region" description="Helical" evidence="9">
    <location>
        <begin position="307"/>
        <end position="326"/>
    </location>
</feature>
<feature type="transmembrane region" description="Helical" evidence="9">
    <location>
        <begin position="205"/>
        <end position="225"/>
    </location>
</feature>
<dbReference type="NCBIfam" id="TIGR00711">
    <property type="entry name" value="efflux_EmrB"/>
    <property type="match status" value="1"/>
</dbReference>
<dbReference type="InterPro" id="IPR004638">
    <property type="entry name" value="EmrB-like"/>
</dbReference>
<dbReference type="InterPro" id="IPR036259">
    <property type="entry name" value="MFS_trans_sf"/>
</dbReference>
<evidence type="ECO:0000256" key="6">
    <source>
        <dbReference type="ARBA" id="ARBA00022989"/>
    </source>
</evidence>
<feature type="transmembrane region" description="Helical" evidence="9">
    <location>
        <begin position="142"/>
        <end position="167"/>
    </location>
</feature>
<keyword evidence="5 9" id="KW-0812">Transmembrane</keyword>
<feature type="transmembrane region" description="Helical" evidence="9">
    <location>
        <begin position="525"/>
        <end position="543"/>
    </location>
</feature>
<evidence type="ECO:0000313" key="11">
    <source>
        <dbReference type="EMBL" id="TWB24769.1"/>
    </source>
</evidence>
<dbReference type="PROSITE" id="PS50850">
    <property type="entry name" value="MFS"/>
    <property type="match status" value="1"/>
</dbReference>
<feature type="transmembrane region" description="Helical" evidence="9">
    <location>
        <begin position="237"/>
        <end position="257"/>
    </location>
</feature>
<protein>
    <submittedName>
        <fullName evidence="11">DHA2 family multidrug resistance protein</fullName>
    </submittedName>
</protein>
<dbReference type="PANTHER" id="PTHR42718:SF9">
    <property type="entry name" value="MAJOR FACILITATOR SUPERFAMILY MULTIDRUG TRANSPORTER MFSC"/>
    <property type="match status" value="1"/>
</dbReference>
<feature type="transmembrane region" description="Helical" evidence="9">
    <location>
        <begin position="269"/>
        <end position="287"/>
    </location>
</feature>
<dbReference type="InterPro" id="IPR011701">
    <property type="entry name" value="MFS"/>
</dbReference>
<feature type="region of interest" description="Disordered" evidence="8">
    <location>
        <begin position="1"/>
        <end position="40"/>
    </location>
</feature>
<dbReference type="CDD" id="cd17503">
    <property type="entry name" value="MFS_LmrB_MDR_like"/>
    <property type="match status" value="1"/>
</dbReference>
<evidence type="ECO:0000256" key="2">
    <source>
        <dbReference type="ARBA" id="ARBA00008537"/>
    </source>
</evidence>
<proteinExistence type="inferred from homology"/>
<feature type="transmembrane region" description="Helical" evidence="9">
    <location>
        <begin position="346"/>
        <end position="365"/>
    </location>
</feature>
<dbReference type="Gene3D" id="1.20.1250.20">
    <property type="entry name" value="MFS general substrate transporter like domains"/>
    <property type="match status" value="1"/>
</dbReference>
<keyword evidence="3" id="KW-0813">Transport</keyword>
<dbReference type="AlphaFoldDB" id="A0A560FT24"/>
<feature type="transmembrane region" description="Helical" evidence="9">
    <location>
        <begin position="88"/>
        <end position="106"/>
    </location>
</feature>
<dbReference type="SUPFAM" id="SSF103473">
    <property type="entry name" value="MFS general substrate transporter"/>
    <property type="match status" value="1"/>
</dbReference>
<comment type="subcellular location">
    <subcellularLocation>
        <location evidence="1">Cell membrane</location>
        <topology evidence="1">Multi-pass membrane protein</topology>
    </subcellularLocation>
</comment>
<sequence length="556" mass="59370">MAPLDSSTILTAGGTFPRTLPPASGPAPHDGGRAAPSTPTADHVPFKTWLAVLGSVLGAFMAVLNIQIVNASLADIQGGIGAGVDDGGWVATAYLIGEIIVIPLSGFMSQVFSVRRYLITNTVLFLLFSVACAFAQNLQQMIVLRAIQGFCGGVLIPMAFTLIITLLPKSRHPLGLALFALTATFAPAIGPTIGGYLTETYGWKYIFYINLVPGVFMVAALWASLERAPLRLNLLRQGDWWGIATMAVGLASLQTVLEEGNKDDWFGSAYIVRLAVIAAVALAAFLVIELKVAKPLLNLRLLARRNFGLGIVANVLLGVVLYASSYLLPRYLGQIQGYNAQQIGSVMAWVGLPQLVLIPLVPLLMKRFDARWLALVGAAVFAGSNFMNIHLWLGSASDQLFWPNIVRAFGQALVMTPLSVLATGGIEKENAGSASGLFNMMRNLGGAVGIALTQTWLTKREQFHSNVMTGQVSLFGESTRQHLAILQRKFMEHGVPDALTAWRQAVAEVDAGIRAQAWLMAYSDAFFFLGSAMALSAIAILFLKKAASGADAGGAH</sequence>
<keyword evidence="6 9" id="KW-1133">Transmembrane helix</keyword>
<evidence type="ECO:0000256" key="1">
    <source>
        <dbReference type="ARBA" id="ARBA00004651"/>
    </source>
</evidence>
<evidence type="ECO:0000256" key="4">
    <source>
        <dbReference type="ARBA" id="ARBA00022475"/>
    </source>
</evidence>
<dbReference type="GO" id="GO:0022857">
    <property type="term" value="F:transmembrane transporter activity"/>
    <property type="evidence" value="ECO:0007669"/>
    <property type="project" value="InterPro"/>
</dbReference>
<evidence type="ECO:0000259" key="10">
    <source>
        <dbReference type="PROSITE" id="PS50850"/>
    </source>
</evidence>
<feature type="compositionally biased region" description="Polar residues" evidence="8">
    <location>
        <begin position="1"/>
        <end position="10"/>
    </location>
</feature>
<dbReference type="Gene3D" id="1.20.1720.10">
    <property type="entry name" value="Multidrug resistance protein D"/>
    <property type="match status" value="1"/>
</dbReference>
<feature type="domain" description="Major facilitator superfamily (MFS) profile" evidence="10">
    <location>
        <begin position="51"/>
        <end position="548"/>
    </location>
</feature>
<keyword evidence="7 9" id="KW-0472">Membrane</keyword>
<name>A0A560FT24_9PROT</name>
<accession>A0A560FT24</accession>
<dbReference type="FunFam" id="1.20.1720.10:FF:000016">
    <property type="entry name" value="EmrB/QacA family drug resistance transporter"/>
    <property type="match status" value="1"/>
</dbReference>
<dbReference type="EMBL" id="VITN01000001">
    <property type="protein sequence ID" value="TWB24769.1"/>
    <property type="molecule type" value="Genomic_DNA"/>
</dbReference>
<feature type="transmembrane region" description="Helical" evidence="9">
    <location>
        <begin position="372"/>
        <end position="393"/>
    </location>
</feature>
<dbReference type="InterPro" id="IPR020846">
    <property type="entry name" value="MFS_dom"/>
</dbReference>
<dbReference type="Proteomes" id="UP000319859">
    <property type="component" value="Unassembled WGS sequence"/>
</dbReference>
<feature type="transmembrane region" description="Helical" evidence="9">
    <location>
        <begin position="49"/>
        <end position="68"/>
    </location>
</feature>